<evidence type="ECO:0000256" key="8">
    <source>
        <dbReference type="ARBA" id="ARBA00029894"/>
    </source>
</evidence>
<accession>A0A2I5TPZ5</accession>
<feature type="binding site" evidence="12">
    <location>
        <position position="177"/>
    </location>
    <ligand>
        <name>CoA</name>
        <dbReference type="ChEBI" id="CHEBI:57287"/>
    </ligand>
</feature>
<evidence type="ECO:0000256" key="6">
    <source>
        <dbReference type="ARBA" id="ARBA00022679"/>
    </source>
</evidence>
<sequence length="239" mass="27733">MLSDFIKEIEWMTFHLADNNTIYPGFSARCYFYLPAYRDDMFFLAGIPLTAEMERSVPKRRAEFLAGRYLAKQVLERLGISDFVLQNGRDRSPQWPATVSGSLSHNVDSAFCAAHFHSETFSCIGLDVETVMTTERADSLWPGIVDEVEYNWLRSQDQITVTEMLTLNFSAKESLYKALYPHVKRYFDFLDVRMVELDTIKQIFTLELRTALAPDYPAGRCFRGIYRMRERDVTTFICC</sequence>
<dbReference type="Pfam" id="PF17837">
    <property type="entry name" value="4PPT_N"/>
    <property type="match status" value="1"/>
</dbReference>
<evidence type="ECO:0000313" key="17">
    <source>
        <dbReference type="EMBL" id="AUH06641.1"/>
    </source>
</evidence>
<reference evidence="17 18" key="1">
    <citation type="journal article" date="2013" name="Genome Announc.">
        <title>Draft genome sequence of Serratia sp. strain ATCC 39006, a model bacterium for analysis of the biosynthesis and regulation of prodigiosin, a carbapenem, and gas vesicles.</title>
        <authorList>
            <person name="Fineran P.C."/>
            <person name="Iglesias Cans M.C."/>
            <person name="Ramsay J.P."/>
            <person name="Wilf N.M."/>
            <person name="Cossyleon D."/>
            <person name="McNeil M.B."/>
            <person name="Williamson N.R."/>
            <person name="Monson R.E."/>
            <person name="Becher S.A."/>
            <person name="Stanton J.A."/>
            <person name="Brugger K."/>
            <person name="Brown S.D."/>
            <person name="Salmond G.P."/>
        </authorList>
    </citation>
    <scope>NUCLEOTIDE SEQUENCE [LARGE SCALE GENOMIC DNA]</scope>
    <source>
        <strain evidence="17">ATCC 39006</strain>
        <strain evidence="18">ATCC 39006 / SC 11482</strain>
    </source>
</reference>
<dbReference type="Proteomes" id="UP000233778">
    <property type="component" value="Chromosome"/>
</dbReference>
<feature type="binding site" evidence="12">
    <location>
        <position position="173"/>
    </location>
    <ligand>
        <name>CoA</name>
        <dbReference type="ChEBI" id="CHEBI:57287"/>
    </ligand>
</feature>
<gene>
    <name evidence="16" type="ORF">CWC46_22550</name>
    <name evidence="17" type="ORF">Ser39006_022540</name>
</gene>
<dbReference type="SUPFAM" id="SSF56214">
    <property type="entry name" value="4'-phosphopantetheinyl transferase"/>
    <property type="match status" value="1"/>
</dbReference>
<evidence type="ECO:0000256" key="2">
    <source>
        <dbReference type="ARBA" id="ARBA00004993"/>
    </source>
</evidence>
<evidence type="ECO:0000259" key="14">
    <source>
        <dbReference type="Pfam" id="PF01648"/>
    </source>
</evidence>
<dbReference type="GO" id="GO:0009239">
    <property type="term" value="P:enterobactin biosynthetic process"/>
    <property type="evidence" value="ECO:0007669"/>
    <property type="project" value="UniProtKB-UniPathway"/>
</dbReference>
<dbReference type="EMBL" id="CP025085">
    <property type="protein sequence ID" value="AUH02319.1"/>
    <property type="molecule type" value="Genomic_DNA"/>
</dbReference>
<dbReference type="InterPro" id="IPR037143">
    <property type="entry name" value="4-PPantetheinyl_Trfase_dom_sf"/>
</dbReference>
<dbReference type="KEGG" id="sera:Ser39006_022540"/>
<reference evidence="17" key="2">
    <citation type="submission" date="2013-09" db="EMBL/GenBank/DDBJ databases">
        <authorList>
            <person name="Wang G."/>
            <person name="Yang Y."/>
            <person name="Su Y."/>
        </authorList>
    </citation>
    <scope>NUCLEOTIDE SEQUENCE</scope>
    <source>
        <strain evidence="17">ATCC 39006</strain>
    </source>
</reference>
<dbReference type="EMBL" id="CP025084">
    <property type="protein sequence ID" value="AUH06641.1"/>
    <property type="molecule type" value="Genomic_DNA"/>
</dbReference>
<feature type="binding site" evidence="12">
    <location>
        <position position="127"/>
    </location>
    <ligand>
        <name>CoA</name>
        <dbReference type="ChEBI" id="CHEBI:57287"/>
    </ligand>
</feature>
<evidence type="ECO:0000256" key="3">
    <source>
        <dbReference type="ARBA" id="ARBA00008342"/>
    </source>
</evidence>
<evidence type="ECO:0000256" key="13">
    <source>
        <dbReference type="PIRSR" id="PIRSR603542-2"/>
    </source>
</evidence>
<comment type="catalytic activity">
    <reaction evidence="10">
        <text>apo-[aryl-carrier protein] + CoA = holo-[aryl-carrier protein] + adenosine 3',5'-bisphosphate + H(+)</text>
        <dbReference type="Rhea" id="RHEA:48404"/>
        <dbReference type="Rhea" id="RHEA-COMP:15903"/>
        <dbReference type="Rhea" id="RHEA-COMP:17557"/>
        <dbReference type="ChEBI" id="CHEBI:15378"/>
        <dbReference type="ChEBI" id="CHEBI:29999"/>
        <dbReference type="ChEBI" id="CHEBI:57287"/>
        <dbReference type="ChEBI" id="CHEBI:58343"/>
        <dbReference type="ChEBI" id="CHEBI:64479"/>
    </reaction>
</comment>
<evidence type="ECO:0000313" key="16">
    <source>
        <dbReference type="EMBL" id="AUH02319.1"/>
    </source>
</evidence>
<comment type="similarity">
    <text evidence="3">Belongs to the P-Pant transferase superfamily. EntD family.</text>
</comment>
<dbReference type="OrthoDB" id="8210607at2"/>
<feature type="binding site" evidence="12">
    <location>
        <position position="60"/>
    </location>
    <ligand>
        <name>CoA</name>
        <dbReference type="ChEBI" id="CHEBI:57287"/>
    </ligand>
</feature>
<evidence type="ECO:0000313" key="19">
    <source>
        <dbReference type="Proteomes" id="UP000233778"/>
    </source>
</evidence>
<keyword evidence="13" id="KW-0479">Metal-binding</keyword>
<comment type="catalytic activity">
    <reaction evidence="11">
        <text>apo-[peptidyl-carrier protein] + CoA = holo-[peptidyl-carrier protein] + adenosine 3',5'-bisphosphate + H(+)</text>
        <dbReference type="Rhea" id="RHEA:46228"/>
        <dbReference type="Rhea" id="RHEA-COMP:11479"/>
        <dbReference type="Rhea" id="RHEA-COMP:11480"/>
        <dbReference type="ChEBI" id="CHEBI:15378"/>
        <dbReference type="ChEBI" id="CHEBI:29999"/>
        <dbReference type="ChEBI" id="CHEBI:57287"/>
        <dbReference type="ChEBI" id="CHEBI:58343"/>
        <dbReference type="ChEBI" id="CHEBI:64479"/>
    </reaction>
</comment>
<evidence type="ECO:0000256" key="4">
    <source>
        <dbReference type="ARBA" id="ARBA00011503"/>
    </source>
</evidence>
<dbReference type="PRINTS" id="PR01399">
    <property type="entry name" value="ENTSNTHTASED"/>
</dbReference>
<evidence type="ECO:0000256" key="9">
    <source>
        <dbReference type="ARBA" id="ARBA00031996"/>
    </source>
</evidence>
<dbReference type="Proteomes" id="UP000017700">
    <property type="component" value="Chromosome"/>
</dbReference>
<dbReference type="GO" id="GO:0009366">
    <property type="term" value="C:enterobactin synthetase complex"/>
    <property type="evidence" value="ECO:0007669"/>
    <property type="project" value="InterPro"/>
</dbReference>
<dbReference type="KEGG" id="serq:CWC46_22550"/>
<evidence type="ECO:0000256" key="5">
    <source>
        <dbReference type="ARBA" id="ARBA00019087"/>
    </source>
</evidence>
<organism evidence="17 18">
    <name type="scientific">Serratia sp. (strain ATCC 39006)</name>
    <name type="common">Prodigiosinella confusarubida</name>
    <dbReference type="NCBI Taxonomy" id="104623"/>
    <lineage>
        <taxon>Bacteria</taxon>
        <taxon>Pseudomonadati</taxon>
        <taxon>Pseudomonadota</taxon>
        <taxon>Gammaproteobacteria</taxon>
        <taxon>Enterobacterales</taxon>
        <taxon>Pectobacteriaceae</taxon>
        <taxon>Prodigiosinella</taxon>
    </lineage>
</organism>
<evidence type="ECO:0000259" key="15">
    <source>
        <dbReference type="Pfam" id="PF17837"/>
    </source>
</evidence>
<feature type="binding site" evidence="12">
    <location>
        <position position="68"/>
    </location>
    <ligand>
        <name>CoA</name>
        <dbReference type="ChEBI" id="CHEBI:57287"/>
    </ligand>
</feature>
<protein>
    <recommendedName>
        <fullName evidence="5">Enterobactin synthase component D</fullName>
    </recommendedName>
    <alternativeName>
        <fullName evidence="8">4'-phosphopantetheinyl transferase EntD</fullName>
    </alternativeName>
    <alternativeName>
        <fullName evidence="9">Enterochelin synthase D</fullName>
    </alternativeName>
</protein>
<dbReference type="PANTHER" id="PTHR38096:SF1">
    <property type="entry name" value="ENTEROBACTIN SYNTHASE COMPONENT D"/>
    <property type="match status" value="1"/>
</dbReference>
<keyword evidence="7" id="KW-0259">Enterobactin biosynthesis</keyword>
<dbReference type="InterPro" id="IPR041354">
    <property type="entry name" value="4PPT_N"/>
</dbReference>
<keyword evidence="18" id="KW-1185">Reference proteome</keyword>
<dbReference type="InterPro" id="IPR003542">
    <property type="entry name" value="Enbac_synth_compD-like"/>
</dbReference>
<evidence type="ECO:0000313" key="18">
    <source>
        <dbReference type="Proteomes" id="UP000017700"/>
    </source>
</evidence>
<reference evidence="17" key="4">
    <citation type="submission" date="2017-11" db="EMBL/GenBank/DDBJ databases">
        <title>Complete genome sequence of Serratia sp. ATCC 39006.</title>
        <authorList>
            <person name="Hampton H.G."/>
            <person name="Jackson S.A."/>
            <person name="Jauregui R."/>
            <person name="Poulter G.T.M."/>
            <person name="Salmond G.P.C."/>
            <person name="Fineran P.C."/>
        </authorList>
    </citation>
    <scope>NUCLEOTIDE SEQUENCE</scope>
    <source>
        <strain evidence="17">ATCC 39006</strain>
    </source>
</reference>
<evidence type="ECO:0000256" key="11">
    <source>
        <dbReference type="ARBA" id="ARBA00049191"/>
    </source>
</evidence>
<dbReference type="GO" id="GO:0008897">
    <property type="term" value="F:holo-[acyl-carrier-protein] synthase activity"/>
    <property type="evidence" value="ECO:0007669"/>
    <property type="project" value="InterPro"/>
</dbReference>
<keyword evidence="13" id="KW-0460">Magnesium</keyword>
<dbReference type="STRING" id="104623.Ser39006_01017"/>
<evidence type="ECO:0000256" key="10">
    <source>
        <dbReference type="ARBA" id="ARBA00049176"/>
    </source>
</evidence>
<reference evidence="16 19" key="3">
    <citation type="submission" date="2017-11" db="EMBL/GenBank/DDBJ databases">
        <title>Complete genome sequence of Serratia sp. ATCC 39006 LacA.</title>
        <authorList>
            <person name="Hampton H.G."/>
            <person name="Jackson S.A."/>
            <person name="Jauregui R."/>
            <person name="Poulter G.T.M."/>
            <person name="Salmond G.P.C."/>
            <person name="Fineran P.C."/>
        </authorList>
    </citation>
    <scope>NUCLEOTIDE SEQUENCE [LARGE SCALE GENOMIC DNA]</scope>
    <source>
        <strain evidence="16 19">ATCC 39006</strain>
    </source>
</reference>
<dbReference type="AlphaFoldDB" id="A0A2I5TPZ5"/>
<proteinExistence type="inferred from homology"/>
<dbReference type="PANTHER" id="PTHR38096">
    <property type="entry name" value="ENTEROBACTIN SYNTHASE COMPONENT D"/>
    <property type="match status" value="1"/>
</dbReference>
<feature type="domain" description="4'-phosphopantetheinyl transferase N-terminal" evidence="15">
    <location>
        <begin position="53"/>
        <end position="114"/>
    </location>
</feature>
<comment type="cofactor">
    <cofactor evidence="13">
        <name>Mg(2+)</name>
        <dbReference type="ChEBI" id="CHEBI:18420"/>
    </cofactor>
</comment>
<dbReference type="GO" id="GO:0000287">
    <property type="term" value="F:magnesium ion binding"/>
    <property type="evidence" value="ECO:0007669"/>
    <property type="project" value="InterPro"/>
</dbReference>
<dbReference type="GO" id="GO:0005886">
    <property type="term" value="C:plasma membrane"/>
    <property type="evidence" value="ECO:0007669"/>
    <property type="project" value="TreeGrafter"/>
</dbReference>
<keyword evidence="6 17" id="KW-0808">Transferase</keyword>
<dbReference type="Pfam" id="PF01648">
    <property type="entry name" value="ACPS"/>
    <property type="match status" value="1"/>
</dbReference>
<evidence type="ECO:0000256" key="1">
    <source>
        <dbReference type="ARBA" id="ARBA00003937"/>
    </source>
</evidence>
<feature type="binding site" evidence="12">
    <location>
        <begin position="104"/>
        <end position="105"/>
    </location>
    <ligand>
        <name>CoA</name>
        <dbReference type="ChEBI" id="CHEBI:57287"/>
    </ligand>
</feature>
<dbReference type="UniPathway" id="UPA00017"/>
<feature type="domain" description="4'-phosphopantetheinyl transferase" evidence="14">
    <location>
        <begin position="124"/>
        <end position="207"/>
    </location>
</feature>
<dbReference type="Gene3D" id="3.90.470.20">
    <property type="entry name" value="4'-phosphopantetheinyl transferase domain"/>
    <property type="match status" value="1"/>
</dbReference>
<comment type="pathway">
    <text evidence="2">Siderophore biosynthesis; enterobactin biosynthesis.</text>
</comment>
<dbReference type="InterPro" id="IPR008278">
    <property type="entry name" value="4-PPantetheinyl_Trfase_dom"/>
</dbReference>
<dbReference type="RefSeq" id="WP_021014289.1">
    <property type="nucleotide sequence ID" value="NZ_CP025084.1"/>
</dbReference>
<feature type="binding site" evidence="13">
    <location>
        <position position="129"/>
    </location>
    <ligand>
        <name>Mg(2+)</name>
        <dbReference type="ChEBI" id="CHEBI:18420"/>
    </ligand>
</feature>
<evidence type="ECO:0000256" key="12">
    <source>
        <dbReference type="PIRSR" id="PIRSR603542-1"/>
    </source>
</evidence>
<feature type="binding site" evidence="13">
    <location>
        <position position="127"/>
    </location>
    <ligand>
        <name>Mg(2+)</name>
        <dbReference type="ChEBI" id="CHEBI:18420"/>
    </ligand>
</feature>
<comment type="subunit">
    <text evidence="4">EntB, EntD, EntE, and EntF form a multienzyme complex called enterobactin synthase.</text>
</comment>
<evidence type="ECO:0000256" key="7">
    <source>
        <dbReference type="ARBA" id="ARBA00023191"/>
    </source>
</evidence>
<comment type="function">
    <text evidence="1">Involved in the biosynthesis of the siderophore enterobactin (enterochelin), which is a macrocyclic trimeric lactone of N-(2,3-dihydroxybenzoyl)-serine. The serine trilactone serves as a scaffolding for the three catechol functionalities that provide hexadentate coordination for the tightly ligated iron(2+) atoms. Plays an essential role in the assembly of the enterobactin by catalyzing the transfer of the 4'-phosphopantetheine (Ppant) moiety from coenzyme A to the apo-domains of both EntB (ArCP domain) and EntF (PCP domain) to yield their holo-forms which make them competent for the activation of 2,3-dihydroxybenzoate (DHB) and L-serine, respectively.</text>
</comment>
<name>A0A2I5TPZ5_SERS3</name>